<dbReference type="Pfam" id="PF00072">
    <property type="entry name" value="Response_reg"/>
    <property type="match status" value="1"/>
</dbReference>
<dbReference type="CDD" id="cd17574">
    <property type="entry name" value="REC_OmpR"/>
    <property type="match status" value="1"/>
</dbReference>
<dbReference type="HOGENOM" id="CLU_000445_30_4_9"/>
<dbReference type="STRING" id="1408254.T458_00435"/>
<dbReference type="GO" id="GO:0000976">
    <property type="term" value="F:transcription cis-regulatory region binding"/>
    <property type="evidence" value="ECO:0007669"/>
    <property type="project" value="TreeGrafter"/>
</dbReference>
<feature type="domain" description="Response regulatory" evidence="8">
    <location>
        <begin position="7"/>
        <end position="120"/>
    </location>
</feature>
<name>V6MB73_9BACL</name>
<dbReference type="InterPro" id="IPR039420">
    <property type="entry name" value="WalR-like"/>
</dbReference>
<keyword evidence="4 7" id="KW-0238">DNA-binding</keyword>
<dbReference type="InterPro" id="IPR011006">
    <property type="entry name" value="CheY-like_superfamily"/>
</dbReference>
<evidence type="ECO:0000313" key="10">
    <source>
        <dbReference type="EMBL" id="EST55826.1"/>
    </source>
</evidence>
<evidence type="ECO:0000256" key="3">
    <source>
        <dbReference type="ARBA" id="ARBA00023015"/>
    </source>
</evidence>
<gene>
    <name evidence="10" type="ORF">T458_00435</name>
</gene>
<dbReference type="PANTHER" id="PTHR48111">
    <property type="entry name" value="REGULATOR OF RPOS"/>
    <property type="match status" value="1"/>
</dbReference>
<evidence type="ECO:0000259" key="8">
    <source>
        <dbReference type="PROSITE" id="PS50110"/>
    </source>
</evidence>
<dbReference type="PANTHER" id="PTHR48111:SF40">
    <property type="entry name" value="PHOSPHATE REGULON TRANSCRIPTIONAL REGULATORY PROTEIN PHOB"/>
    <property type="match status" value="1"/>
</dbReference>
<evidence type="ECO:0000259" key="9">
    <source>
        <dbReference type="PROSITE" id="PS51755"/>
    </source>
</evidence>
<evidence type="ECO:0000256" key="6">
    <source>
        <dbReference type="PROSITE-ProRule" id="PRU00169"/>
    </source>
</evidence>
<organism evidence="10 11">
    <name type="scientific">Brevibacillus panacihumi W25</name>
    <dbReference type="NCBI Taxonomy" id="1408254"/>
    <lineage>
        <taxon>Bacteria</taxon>
        <taxon>Bacillati</taxon>
        <taxon>Bacillota</taxon>
        <taxon>Bacilli</taxon>
        <taxon>Bacillales</taxon>
        <taxon>Paenibacillaceae</taxon>
        <taxon>Brevibacillus</taxon>
    </lineage>
</organism>
<dbReference type="Pfam" id="PF00486">
    <property type="entry name" value="Trans_reg_C"/>
    <property type="match status" value="1"/>
</dbReference>
<dbReference type="SMART" id="SM00448">
    <property type="entry name" value="REC"/>
    <property type="match status" value="1"/>
</dbReference>
<dbReference type="PROSITE" id="PS50110">
    <property type="entry name" value="RESPONSE_REGULATORY"/>
    <property type="match status" value="1"/>
</dbReference>
<dbReference type="SUPFAM" id="SSF46894">
    <property type="entry name" value="C-terminal effector domain of the bipartite response regulators"/>
    <property type="match status" value="1"/>
</dbReference>
<dbReference type="InterPro" id="IPR001867">
    <property type="entry name" value="OmpR/PhoB-type_DNA-bd"/>
</dbReference>
<dbReference type="AlphaFoldDB" id="V6MB73"/>
<sequence>MALNHYRIAIVDDDPNIRQIVEAYLQKEGYATIALETAEQAMTLWKTTPPHLWILDIMLPGMNGYEFCRSIREKTETPIIMISAKDEEVDKILGLELGSDDYLTKPFSPRELVARVNRAIRRAEQMAQYDKTERPAKTELTLQNLDLQLDAENRFVFWMGTEIAVTHKEFLILRLLEGNPNRAFSRDELLTLVWGDDYFGSDRVVDDLIRRIRKKMTGLPIETVWGYGYRLRVAEEKRSL</sequence>
<keyword evidence="3" id="KW-0805">Transcription regulation</keyword>
<protein>
    <submittedName>
        <fullName evidence="10">Transcriptional regulator</fullName>
    </submittedName>
</protein>
<dbReference type="SMART" id="SM00862">
    <property type="entry name" value="Trans_reg_C"/>
    <property type="match status" value="1"/>
</dbReference>
<dbReference type="EMBL" id="AYJU01000001">
    <property type="protein sequence ID" value="EST55826.1"/>
    <property type="molecule type" value="Genomic_DNA"/>
</dbReference>
<reference evidence="10 11" key="1">
    <citation type="journal article" date="2014" name="Genome Announc.">
        <title>Draft Genome Sequence of Brevibacillus panacihumi Strain W25, a Halotolerant Hydrocarbon-Degrading Bacterium.</title>
        <authorList>
            <person name="Wang X."/>
            <person name="Jin D."/>
            <person name="Zhou L."/>
            <person name="Wu L."/>
            <person name="An W."/>
            <person name="Chen Y."/>
            <person name="Zhao L."/>
        </authorList>
    </citation>
    <scope>NUCLEOTIDE SEQUENCE [LARGE SCALE GENOMIC DNA]</scope>
    <source>
        <strain evidence="10 11">W25</strain>
    </source>
</reference>
<dbReference type="GO" id="GO:0006355">
    <property type="term" value="P:regulation of DNA-templated transcription"/>
    <property type="evidence" value="ECO:0007669"/>
    <property type="project" value="InterPro"/>
</dbReference>
<feature type="modified residue" description="4-aspartylphosphate" evidence="6">
    <location>
        <position position="56"/>
    </location>
</feature>
<dbReference type="Proteomes" id="UP000017973">
    <property type="component" value="Unassembled WGS sequence"/>
</dbReference>
<dbReference type="Gene3D" id="1.10.10.10">
    <property type="entry name" value="Winged helix-like DNA-binding domain superfamily/Winged helix DNA-binding domain"/>
    <property type="match status" value="1"/>
</dbReference>
<dbReference type="Gene3D" id="3.40.50.2300">
    <property type="match status" value="1"/>
</dbReference>
<proteinExistence type="predicted"/>
<evidence type="ECO:0000256" key="7">
    <source>
        <dbReference type="PROSITE-ProRule" id="PRU01091"/>
    </source>
</evidence>
<keyword evidence="11" id="KW-1185">Reference proteome</keyword>
<feature type="DNA-binding region" description="OmpR/PhoB-type" evidence="7">
    <location>
        <begin position="137"/>
        <end position="233"/>
    </location>
</feature>
<dbReference type="GO" id="GO:0005829">
    <property type="term" value="C:cytosol"/>
    <property type="evidence" value="ECO:0007669"/>
    <property type="project" value="TreeGrafter"/>
</dbReference>
<dbReference type="CDD" id="cd00383">
    <property type="entry name" value="trans_reg_C"/>
    <property type="match status" value="1"/>
</dbReference>
<comment type="caution">
    <text evidence="10">The sequence shown here is derived from an EMBL/GenBank/DDBJ whole genome shotgun (WGS) entry which is preliminary data.</text>
</comment>
<feature type="domain" description="OmpR/PhoB-type" evidence="9">
    <location>
        <begin position="137"/>
        <end position="233"/>
    </location>
</feature>
<dbReference type="InterPro" id="IPR016032">
    <property type="entry name" value="Sig_transdc_resp-reg_C-effctor"/>
</dbReference>
<dbReference type="InterPro" id="IPR036388">
    <property type="entry name" value="WH-like_DNA-bd_sf"/>
</dbReference>
<dbReference type="InterPro" id="IPR001789">
    <property type="entry name" value="Sig_transdc_resp-reg_receiver"/>
</dbReference>
<keyword evidence="1 6" id="KW-0597">Phosphoprotein</keyword>
<evidence type="ECO:0000256" key="1">
    <source>
        <dbReference type="ARBA" id="ARBA00022553"/>
    </source>
</evidence>
<dbReference type="GO" id="GO:0000156">
    <property type="term" value="F:phosphorelay response regulator activity"/>
    <property type="evidence" value="ECO:0007669"/>
    <property type="project" value="TreeGrafter"/>
</dbReference>
<evidence type="ECO:0000313" key="11">
    <source>
        <dbReference type="Proteomes" id="UP000017973"/>
    </source>
</evidence>
<evidence type="ECO:0000256" key="4">
    <source>
        <dbReference type="ARBA" id="ARBA00023125"/>
    </source>
</evidence>
<dbReference type="PROSITE" id="PS51755">
    <property type="entry name" value="OMPR_PHOB"/>
    <property type="match status" value="1"/>
</dbReference>
<accession>V6MB73</accession>
<dbReference type="Gene3D" id="6.10.250.690">
    <property type="match status" value="1"/>
</dbReference>
<keyword evidence="2" id="KW-0902">Two-component regulatory system</keyword>
<keyword evidence="5" id="KW-0804">Transcription</keyword>
<dbReference type="GO" id="GO:0032993">
    <property type="term" value="C:protein-DNA complex"/>
    <property type="evidence" value="ECO:0007669"/>
    <property type="project" value="TreeGrafter"/>
</dbReference>
<dbReference type="PATRIC" id="fig|1408254.3.peg.89"/>
<evidence type="ECO:0000256" key="2">
    <source>
        <dbReference type="ARBA" id="ARBA00023012"/>
    </source>
</evidence>
<dbReference type="eggNOG" id="COG0745">
    <property type="taxonomic scope" value="Bacteria"/>
</dbReference>
<dbReference type="FunFam" id="3.40.50.2300:FF:000001">
    <property type="entry name" value="DNA-binding response regulator PhoB"/>
    <property type="match status" value="1"/>
</dbReference>
<evidence type="ECO:0000256" key="5">
    <source>
        <dbReference type="ARBA" id="ARBA00023163"/>
    </source>
</evidence>
<dbReference type="SUPFAM" id="SSF52172">
    <property type="entry name" value="CheY-like"/>
    <property type="match status" value="1"/>
</dbReference>